<sequence>MIKKVRKNLDYIFLYLSLIIITSVIFYLFFNCKIIDGTDKILAALIPLLALIVGVFQILLNQINQKKNKLFELRYQELQNQITLLQKITNLISENMTNYSITNIHGLVSQLINLLNEFINFNRFQKEFLFKGITHKESAKKLKDILRKILERTDEFRKQIDDNNKNESPNIKLHKIKWHNDIKSYLKELDEKNITYDYLNELKSFLEVP</sequence>
<protein>
    <submittedName>
        <fullName evidence="3">Uncharacterized protein</fullName>
    </submittedName>
</protein>
<dbReference type="Proteomes" id="UP000093186">
    <property type="component" value="Unassembled WGS sequence"/>
</dbReference>
<dbReference type="STRING" id="447689.BA195_00055"/>
<keyword evidence="2" id="KW-1133">Transmembrane helix</keyword>
<keyword evidence="2" id="KW-0812">Transmembrane</keyword>
<feature type="transmembrane region" description="Helical" evidence="2">
    <location>
        <begin position="41"/>
        <end position="60"/>
    </location>
</feature>
<evidence type="ECO:0000256" key="1">
    <source>
        <dbReference type="SAM" id="Coils"/>
    </source>
</evidence>
<evidence type="ECO:0000313" key="3">
    <source>
        <dbReference type="EMBL" id="OCK43136.1"/>
    </source>
</evidence>
<organism evidence="3 4">
    <name type="scientific">Tenacibaculum soleae</name>
    <dbReference type="NCBI Taxonomy" id="447689"/>
    <lineage>
        <taxon>Bacteria</taxon>
        <taxon>Pseudomonadati</taxon>
        <taxon>Bacteroidota</taxon>
        <taxon>Flavobacteriia</taxon>
        <taxon>Flavobacteriales</taxon>
        <taxon>Flavobacteriaceae</taxon>
        <taxon>Tenacibaculum</taxon>
    </lineage>
</organism>
<accession>A0A1B9Y055</accession>
<keyword evidence="2" id="KW-0472">Membrane</keyword>
<feature type="coiled-coil region" evidence="1">
    <location>
        <begin position="61"/>
        <end position="88"/>
    </location>
</feature>
<evidence type="ECO:0000313" key="4">
    <source>
        <dbReference type="Proteomes" id="UP000093186"/>
    </source>
</evidence>
<dbReference type="RefSeq" id="WP_068701179.1">
    <property type="nucleotide sequence ID" value="NZ_JAUOSW010000008.1"/>
</dbReference>
<feature type="transmembrane region" description="Helical" evidence="2">
    <location>
        <begin position="12"/>
        <end position="29"/>
    </location>
</feature>
<gene>
    <name evidence="3" type="ORF">BA195_00055</name>
</gene>
<dbReference type="EMBL" id="MAKX01000001">
    <property type="protein sequence ID" value="OCK43136.1"/>
    <property type="molecule type" value="Genomic_DNA"/>
</dbReference>
<name>A0A1B9Y055_9FLAO</name>
<keyword evidence="1" id="KW-0175">Coiled coil</keyword>
<keyword evidence="4" id="KW-1185">Reference proteome</keyword>
<evidence type="ECO:0000256" key="2">
    <source>
        <dbReference type="SAM" id="Phobius"/>
    </source>
</evidence>
<reference evidence="3 4" key="1">
    <citation type="submission" date="2016-06" db="EMBL/GenBank/DDBJ databases">
        <title>Draft Genome Sequence of Tenacibaculum soleae UCD-KL19.</title>
        <authorList>
            <person name="Eisen J.A."/>
            <person name="Coil D.A."/>
            <person name="Lujan K.M."/>
        </authorList>
    </citation>
    <scope>NUCLEOTIDE SEQUENCE [LARGE SCALE GENOMIC DNA]</scope>
    <source>
        <strain evidence="3 4">UCD-KL19</strain>
    </source>
</reference>
<comment type="caution">
    <text evidence="3">The sequence shown here is derived from an EMBL/GenBank/DDBJ whole genome shotgun (WGS) entry which is preliminary data.</text>
</comment>
<proteinExistence type="predicted"/>
<dbReference type="AlphaFoldDB" id="A0A1B9Y055"/>